<evidence type="ECO:0000313" key="7">
    <source>
        <dbReference type="EMBL" id="RPB07686.1"/>
    </source>
</evidence>
<evidence type="ECO:0000313" key="8">
    <source>
        <dbReference type="Proteomes" id="UP000277580"/>
    </source>
</evidence>
<organism evidence="7 8">
    <name type="scientific">Morchella conica CCBAS932</name>
    <dbReference type="NCBI Taxonomy" id="1392247"/>
    <lineage>
        <taxon>Eukaryota</taxon>
        <taxon>Fungi</taxon>
        <taxon>Dikarya</taxon>
        <taxon>Ascomycota</taxon>
        <taxon>Pezizomycotina</taxon>
        <taxon>Pezizomycetes</taxon>
        <taxon>Pezizales</taxon>
        <taxon>Morchellaceae</taxon>
        <taxon>Morchella</taxon>
    </lineage>
</organism>
<comment type="subcellular location">
    <subcellularLocation>
        <location evidence="1">Nucleus</location>
    </subcellularLocation>
</comment>
<dbReference type="FunCoup" id="A0A3N4KB16">
    <property type="interactions" value="665"/>
</dbReference>
<accession>A0A3N4KB16</accession>
<dbReference type="OrthoDB" id="249087at2759"/>
<dbReference type="GO" id="GO:0005634">
    <property type="term" value="C:nucleus"/>
    <property type="evidence" value="ECO:0007669"/>
    <property type="project" value="UniProtKB-SubCell"/>
</dbReference>
<dbReference type="InterPro" id="IPR016073">
    <property type="entry name" value="Skp1_comp_POZ"/>
</dbReference>
<dbReference type="AlphaFoldDB" id="A0A3N4KB16"/>
<sequence length="101" mass="11585">MAEEDTNSVVLISNDGFRFVVRKSAAMASPAIKSMLDKRSNFAEARENKIVFQNMSAVILEKICEYFYYNEKYRDAKDVPDMEIPPELALELLMVADFLHT</sequence>
<comment type="similarity">
    <text evidence="2">Belongs to the SKP1 family.</text>
</comment>
<evidence type="ECO:0000256" key="4">
    <source>
        <dbReference type="ARBA" id="ARBA00023242"/>
    </source>
</evidence>
<dbReference type="InParanoid" id="A0A3N4KB16"/>
<gene>
    <name evidence="7" type="ORF">P167DRAFT_495450</name>
</gene>
<dbReference type="Gene3D" id="3.30.710.10">
    <property type="entry name" value="Potassium Channel Kv1.1, Chain A"/>
    <property type="match status" value="1"/>
</dbReference>
<evidence type="ECO:0000256" key="5">
    <source>
        <dbReference type="ARBA" id="ARBA00045385"/>
    </source>
</evidence>
<feature type="domain" description="SKP1 component POZ" evidence="6">
    <location>
        <begin position="7"/>
        <end position="71"/>
    </location>
</feature>
<dbReference type="InterPro" id="IPR039948">
    <property type="entry name" value="ELC1"/>
</dbReference>
<keyword evidence="8" id="KW-1185">Reference proteome</keyword>
<reference evidence="7 8" key="1">
    <citation type="journal article" date="2018" name="Nat. Ecol. Evol.">
        <title>Pezizomycetes genomes reveal the molecular basis of ectomycorrhizal truffle lifestyle.</title>
        <authorList>
            <person name="Murat C."/>
            <person name="Payen T."/>
            <person name="Noel B."/>
            <person name="Kuo A."/>
            <person name="Morin E."/>
            <person name="Chen J."/>
            <person name="Kohler A."/>
            <person name="Krizsan K."/>
            <person name="Balestrini R."/>
            <person name="Da Silva C."/>
            <person name="Montanini B."/>
            <person name="Hainaut M."/>
            <person name="Levati E."/>
            <person name="Barry K.W."/>
            <person name="Belfiori B."/>
            <person name="Cichocki N."/>
            <person name="Clum A."/>
            <person name="Dockter R.B."/>
            <person name="Fauchery L."/>
            <person name="Guy J."/>
            <person name="Iotti M."/>
            <person name="Le Tacon F."/>
            <person name="Lindquist E.A."/>
            <person name="Lipzen A."/>
            <person name="Malagnac F."/>
            <person name="Mello A."/>
            <person name="Molinier V."/>
            <person name="Miyauchi S."/>
            <person name="Poulain J."/>
            <person name="Riccioni C."/>
            <person name="Rubini A."/>
            <person name="Sitrit Y."/>
            <person name="Splivallo R."/>
            <person name="Traeger S."/>
            <person name="Wang M."/>
            <person name="Zifcakova L."/>
            <person name="Wipf D."/>
            <person name="Zambonelli A."/>
            <person name="Paolocci F."/>
            <person name="Nowrousian M."/>
            <person name="Ottonello S."/>
            <person name="Baldrian P."/>
            <person name="Spatafora J.W."/>
            <person name="Henrissat B."/>
            <person name="Nagy L.G."/>
            <person name="Aury J.M."/>
            <person name="Wincker P."/>
            <person name="Grigoriev I.V."/>
            <person name="Bonfante P."/>
            <person name="Martin F.M."/>
        </authorList>
    </citation>
    <scope>NUCLEOTIDE SEQUENCE [LARGE SCALE GENOMIC DNA]</scope>
    <source>
        <strain evidence="7 8">CCBAS932</strain>
    </source>
</reference>
<dbReference type="FunFam" id="3.30.710.10:FF:000035">
    <property type="entry name" value="Elongin C transcription elongation factor"/>
    <property type="match status" value="1"/>
</dbReference>
<dbReference type="PANTHER" id="PTHR20648">
    <property type="entry name" value="ELONGIN-C"/>
    <property type="match status" value="1"/>
</dbReference>
<dbReference type="STRING" id="1392247.A0A3N4KB16"/>
<dbReference type="SUPFAM" id="SSF54695">
    <property type="entry name" value="POZ domain"/>
    <property type="match status" value="1"/>
</dbReference>
<keyword evidence="4" id="KW-0539">Nucleus</keyword>
<evidence type="ECO:0000259" key="6">
    <source>
        <dbReference type="Pfam" id="PF03931"/>
    </source>
</evidence>
<comment type="function">
    <text evidence="5">Essential component of the SCF (SKP1-CUL1-F-box protein) E3 ubiquitin ligase complexes, which mediate the ubiquitination and subsequent proteasomal degradation of target proteins. Controls sulfur metabolite repression, probably by mediating the inactivation or degradation of the metR transcription factor.</text>
</comment>
<dbReference type="CDD" id="cd18321">
    <property type="entry name" value="BTB_POZ_EloC"/>
    <property type="match status" value="1"/>
</dbReference>
<evidence type="ECO:0000256" key="2">
    <source>
        <dbReference type="ARBA" id="ARBA00009993"/>
    </source>
</evidence>
<proteinExistence type="inferred from homology"/>
<protein>
    <recommendedName>
        <fullName evidence="3">Elongin-C</fullName>
    </recommendedName>
</protein>
<dbReference type="InterPro" id="IPR011333">
    <property type="entry name" value="SKP1/BTB/POZ_sf"/>
</dbReference>
<dbReference type="Proteomes" id="UP000277580">
    <property type="component" value="Unassembled WGS sequence"/>
</dbReference>
<evidence type="ECO:0000256" key="3">
    <source>
        <dbReference type="ARBA" id="ARBA00021347"/>
    </source>
</evidence>
<dbReference type="GO" id="GO:0006511">
    <property type="term" value="P:ubiquitin-dependent protein catabolic process"/>
    <property type="evidence" value="ECO:0007669"/>
    <property type="project" value="InterPro"/>
</dbReference>
<dbReference type="SMART" id="SM00512">
    <property type="entry name" value="Skp1"/>
    <property type="match status" value="1"/>
</dbReference>
<dbReference type="EMBL" id="ML119177">
    <property type="protein sequence ID" value="RPB07686.1"/>
    <property type="molecule type" value="Genomic_DNA"/>
</dbReference>
<dbReference type="Pfam" id="PF03931">
    <property type="entry name" value="Skp1_POZ"/>
    <property type="match status" value="1"/>
</dbReference>
<dbReference type="InterPro" id="IPR001232">
    <property type="entry name" value="SKP1-like"/>
</dbReference>
<name>A0A3N4KB16_9PEZI</name>
<evidence type="ECO:0000256" key="1">
    <source>
        <dbReference type="ARBA" id="ARBA00004123"/>
    </source>
</evidence>